<dbReference type="Gene3D" id="3.40.50.1820">
    <property type="entry name" value="alpha/beta hydrolase"/>
    <property type="match status" value="1"/>
</dbReference>
<proteinExistence type="predicted"/>
<gene>
    <name evidence="1" type="ORF">FYJ33_14270</name>
</gene>
<organism evidence="1 2">
    <name type="scientific">Inconstantimicrobium porci</name>
    <dbReference type="NCBI Taxonomy" id="2652291"/>
    <lineage>
        <taxon>Bacteria</taxon>
        <taxon>Bacillati</taxon>
        <taxon>Bacillota</taxon>
        <taxon>Clostridia</taxon>
        <taxon>Eubacteriales</taxon>
        <taxon>Clostridiaceae</taxon>
        <taxon>Inconstantimicrobium</taxon>
    </lineage>
</organism>
<keyword evidence="2" id="KW-1185">Reference proteome</keyword>
<comment type="caution">
    <text evidence="1">The sequence shown here is derived from an EMBL/GenBank/DDBJ whole genome shotgun (WGS) entry which is preliminary data.</text>
</comment>
<name>A0A7X2N0K6_9CLOT</name>
<reference evidence="1 2" key="1">
    <citation type="submission" date="2019-08" db="EMBL/GenBank/DDBJ databases">
        <title>In-depth cultivation of the pig gut microbiome towards novel bacterial diversity and tailored functional studies.</title>
        <authorList>
            <person name="Wylensek D."/>
            <person name="Hitch T.C.A."/>
            <person name="Clavel T."/>
        </authorList>
    </citation>
    <scope>NUCLEOTIDE SEQUENCE [LARGE SCALE GENOMIC DNA]</scope>
    <source>
        <strain evidence="1 2">WCA-383-APC-5B</strain>
    </source>
</reference>
<accession>A0A7X2N0K6</accession>
<evidence type="ECO:0000313" key="1">
    <source>
        <dbReference type="EMBL" id="MSR92503.1"/>
    </source>
</evidence>
<sequence>MKKDNDLLNELDKKQIEHFASMNVRLTRDVWGIYQRDIYPAVLQNEDNHFLNHVLDGDISLQFQHEIDHRVFDKPVLILTGKQDTCVGYED</sequence>
<dbReference type="InterPro" id="IPR029058">
    <property type="entry name" value="AB_hydrolase_fold"/>
</dbReference>
<evidence type="ECO:0008006" key="3">
    <source>
        <dbReference type="Google" id="ProtNLM"/>
    </source>
</evidence>
<dbReference type="EMBL" id="VULX01000033">
    <property type="protein sequence ID" value="MSR92503.1"/>
    <property type="molecule type" value="Genomic_DNA"/>
</dbReference>
<protein>
    <recommendedName>
        <fullName evidence="3">Alpha/beta hydrolase</fullName>
    </recommendedName>
</protein>
<evidence type="ECO:0000313" key="2">
    <source>
        <dbReference type="Proteomes" id="UP000460287"/>
    </source>
</evidence>
<dbReference type="AlphaFoldDB" id="A0A7X2N0K6"/>
<dbReference type="RefSeq" id="WP_154532459.1">
    <property type="nucleotide sequence ID" value="NZ_VULX01000033.1"/>
</dbReference>
<dbReference type="Proteomes" id="UP000460287">
    <property type="component" value="Unassembled WGS sequence"/>
</dbReference>